<name>A0A0F0H1I9_LENAE</name>
<dbReference type="PATRIC" id="fig|68170.10.peg.4128"/>
<sequence length="274" mass="29720">MLLVRMLIWTPLNAAELQKAMHSGNVGPAALVPVQSGTVLLPPPGTRLGEAAYMTNRVRKIAGSGAALAVWNDEAALLYLFTTTIGRASMWGSREAVLRLSAQVKQSGPVGRLFDRSTAGLVNLREKEKWQLDAIDKLTALYPAASRKGPLERIRDFENGRHAIPDFFRTAGLPEVAQVAELTEQGRADGVLQPLEPPRAQLWPLALFLPLIVLTALATVLLHIPTVIYYLVGALLIVLLTGALVMLRRRLVRTKPINTVLPVIPVTQGAAPTD</sequence>
<reference evidence="2 3" key="1">
    <citation type="submission" date="2015-02" db="EMBL/GenBank/DDBJ databases">
        <authorList>
            <person name="Ju K.-S."/>
            <person name="Doroghazi J.R."/>
            <person name="Metcalf W."/>
        </authorList>
    </citation>
    <scope>NUCLEOTIDE SEQUENCE [LARGE SCALE GENOMIC DNA]</scope>
    <source>
        <strain evidence="2 3">NRRL B-16140</strain>
    </source>
</reference>
<dbReference type="STRING" id="68170.GCA_000974445_03720"/>
<dbReference type="Proteomes" id="UP000033393">
    <property type="component" value="Unassembled WGS sequence"/>
</dbReference>
<comment type="caution">
    <text evidence="2">The sequence shown here is derived from an EMBL/GenBank/DDBJ whole genome shotgun (WGS) entry which is preliminary data.</text>
</comment>
<proteinExistence type="predicted"/>
<organism evidence="2 3">
    <name type="scientific">Lentzea aerocolonigenes</name>
    <name type="common">Lechevalieria aerocolonigenes</name>
    <name type="synonym">Saccharothrix aerocolonigenes</name>
    <dbReference type="NCBI Taxonomy" id="68170"/>
    <lineage>
        <taxon>Bacteria</taxon>
        <taxon>Bacillati</taxon>
        <taxon>Actinomycetota</taxon>
        <taxon>Actinomycetes</taxon>
        <taxon>Pseudonocardiales</taxon>
        <taxon>Pseudonocardiaceae</taxon>
        <taxon>Lentzea</taxon>
    </lineage>
</organism>
<protein>
    <submittedName>
        <fullName evidence="2">Uncharacterized protein</fullName>
    </submittedName>
</protein>
<evidence type="ECO:0000256" key="1">
    <source>
        <dbReference type="SAM" id="Phobius"/>
    </source>
</evidence>
<keyword evidence="1" id="KW-0812">Transmembrane</keyword>
<evidence type="ECO:0000313" key="2">
    <source>
        <dbReference type="EMBL" id="KJK48726.1"/>
    </source>
</evidence>
<dbReference type="EMBL" id="JYJG01000099">
    <property type="protein sequence ID" value="KJK48726.1"/>
    <property type="molecule type" value="Genomic_DNA"/>
</dbReference>
<gene>
    <name evidence="2" type="ORF">UK23_16310</name>
</gene>
<evidence type="ECO:0000313" key="3">
    <source>
        <dbReference type="Proteomes" id="UP000033393"/>
    </source>
</evidence>
<keyword evidence="3" id="KW-1185">Reference proteome</keyword>
<feature type="transmembrane region" description="Helical" evidence="1">
    <location>
        <begin position="228"/>
        <end position="247"/>
    </location>
</feature>
<keyword evidence="1" id="KW-1133">Transmembrane helix</keyword>
<accession>A0A0F0H1I9</accession>
<keyword evidence="1" id="KW-0472">Membrane</keyword>
<dbReference type="AlphaFoldDB" id="A0A0F0H1I9"/>
<feature type="transmembrane region" description="Helical" evidence="1">
    <location>
        <begin position="202"/>
        <end position="222"/>
    </location>
</feature>